<proteinExistence type="predicted"/>
<dbReference type="InterPro" id="IPR029063">
    <property type="entry name" value="SAM-dependent_MTases_sf"/>
</dbReference>
<protein>
    <submittedName>
        <fullName evidence="2">Uncharacterized protein</fullName>
    </submittedName>
</protein>
<sequence>MGPYWEQPGRNILRGLLRSVEVPGDYWKDVTRFTHNPGEPDGEDVAWLKKRMTLGEIEAYSRTYSCYSGWKDAHPEMKSRADGGDGDVVDFMWDQMVESTPEWKAMGEQWREAEIMFDWGTYLIMARRNPTLKAGADWWQVVAMAISFAPPSNKRRQRMNGPGQGDCLLTLACSPLFRLQFIQCFSFLCSPQLDGNKPQSRIYSSHLIPRTNFSCVPDPYATHLPRRHIYNNGESVQSVPVPDSSLGAVSAPALLNSGSRASSSKEDNGIRESGLGESSEQRARQNAPAILSSSVKPKLVQPNNPPTKTQIRAKSVVAIT</sequence>
<dbReference type="Proteomes" id="UP001148614">
    <property type="component" value="Unassembled WGS sequence"/>
</dbReference>
<name>A0A9W8TLY2_9PEZI</name>
<comment type="caution">
    <text evidence="2">The sequence shown here is derived from an EMBL/GenBank/DDBJ whole genome shotgun (WGS) entry which is preliminary data.</text>
</comment>
<keyword evidence="3" id="KW-1185">Reference proteome</keyword>
<dbReference type="VEuPathDB" id="FungiDB:F4678DRAFT_115376"/>
<gene>
    <name evidence="2" type="ORF">NPX13_g4440</name>
</gene>
<dbReference type="AlphaFoldDB" id="A0A9W8TLY2"/>
<evidence type="ECO:0000313" key="3">
    <source>
        <dbReference type="Proteomes" id="UP001148614"/>
    </source>
</evidence>
<evidence type="ECO:0000256" key="1">
    <source>
        <dbReference type="SAM" id="MobiDB-lite"/>
    </source>
</evidence>
<dbReference type="EMBL" id="JANPWZ010000628">
    <property type="protein sequence ID" value="KAJ3574204.1"/>
    <property type="molecule type" value="Genomic_DNA"/>
</dbReference>
<organism evidence="2 3">
    <name type="scientific">Xylaria arbuscula</name>
    <dbReference type="NCBI Taxonomy" id="114810"/>
    <lineage>
        <taxon>Eukaryota</taxon>
        <taxon>Fungi</taxon>
        <taxon>Dikarya</taxon>
        <taxon>Ascomycota</taxon>
        <taxon>Pezizomycotina</taxon>
        <taxon>Sordariomycetes</taxon>
        <taxon>Xylariomycetidae</taxon>
        <taxon>Xylariales</taxon>
        <taxon>Xylariaceae</taxon>
        <taxon>Xylaria</taxon>
    </lineage>
</organism>
<evidence type="ECO:0000313" key="2">
    <source>
        <dbReference type="EMBL" id="KAJ3574204.1"/>
    </source>
</evidence>
<reference evidence="2" key="1">
    <citation type="submission" date="2022-07" db="EMBL/GenBank/DDBJ databases">
        <title>Genome Sequence of Xylaria arbuscula.</title>
        <authorList>
            <person name="Buettner E."/>
        </authorList>
    </citation>
    <scope>NUCLEOTIDE SEQUENCE</scope>
    <source>
        <strain evidence="2">VT107</strain>
    </source>
</reference>
<dbReference type="Gene3D" id="3.40.50.150">
    <property type="entry name" value="Vaccinia Virus protein VP39"/>
    <property type="match status" value="1"/>
</dbReference>
<accession>A0A9W8TLY2</accession>
<feature type="region of interest" description="Disordered" evidence="1">
    <location>
        <begin position="256"/>
        <end position="320"/>
    </location>
</feature>